<reference evidence="1" key="1">
    <citation type="submission" date="2023-08" db="EMBL/GenBank/DDBJ databases">
        <title>A de novo genome assembly of Solanum verrucosum Schlechtendal, a Mexican diploid species geographically isolated from the other diploid A-genome species in potato relatives.</title>
        <authorList>
            <person name="Hosaka K."/>
        </authorList>
    </citation>
    <scope>NUCLEOTIDE SEQUENCE</scope>
    <source>
        <tissue evidence="1">Young leaves</tissue>
    </source>
</reference>
<organism evidence="1 2">
    <name type="scientific">Solanum verrucosum</name>
    <dbReference type="NCBI Taxonomy" id="315347"/>
    <lineage>
        <taxon>Eukaryota</taxon>
        <taxon>Viridiplantae</taxon>
        <taxon>Streptophyta</taxon>
        <taxon>Embryophyta</taxon>
        <taxon>Tracheophyta</taxon>
        <taxon>Spermatophyta</taxon>
        <taxon>Magnoliopsida</taxon>
        <taxon>eudicotyledons</taxon>
        <taxon>Gunneridae</taxon>
        <taxon>Pentapetalae</taxon>
        <taxon>asterids</taxon>
        <taxon>lamiids</taxon>
        <taxon>Solanales</taxon>
        <taxon>Solanaceae</taxon>
        <taxon>Solanoideae</taxon>
        <taxon>Solaneae</taxon>
        <taxon>Solanum</taxon>
    </lineage>
</organism>
<dbReference type="Proteomes" id="UP001234989">
    <property type="component" value="Chromosome 4"/>
</dbReference>
<accession>A0AAF0QI51</accession>
<name>A0AAF0QI51_SOLVR</name>
<gene>
    <name evidence="1" type="ORF">MTR67_017549</name>
</gene>
<proteinExistence type="predicted"/>
<dbReference type="AlphaFoldDB" id="A0AAF0QI51"/>
<sequence length="57" mass="6674">MVMEGLQPFSSVTGLVANMDKSHIFMARVDEYAKSQLLLRTRYVHRSFPIRYLVLRT</sequence>
<keyword evidence="2" id="KW-1185">Reference proteome</keyword>
<protein>
    <submittedName>
        <fullName evidence="1">Uncharacterized protein</fullName>
    </submittedName>
</protein>
<dbReference type="EMBL" id="CP133615">
    <property type="protein sequence ID" value="WMV24164.1"/>
    <property type="molecule type" value="Genomic_DNA"/>
</dbReference>
<evidence type="ECO:0000313" key="1">
    <source>
        <dbReference type="EMBL" id="WMV24164.1"/>
    </source>
</evidence>
<evidence type="ECO:0000313" key="2">
    <source>
        <dbReference type="Proteomes" id="UP001234989"/>
    </source>
</evidence>